<reference evidence="2 3" key="1">
    <citation type="submission" date="2015-12" db="EMBL/GenBank/DDBJ databases">
        <title>Diversity of Burkholderia near neighbor genomes.</title>
        <authorList>
            <person name="Sahl J."/>
            <person name="Wagner D."/>
            <person name="Keim P."/>
        </authorList>
    </citation>
    <scope>NUCLEOTIDE SEQUENCE [LARGE SCALE GENOMIC DNA]</scope>
    <source>
        <strain evidence="2 3">BDU8</strain>
    </source>
</reference>
<proteinExistence type="predicted"/>
<dbReference type="PANTHER" id="PTHR30007:SF1">
    <property type="entry name" value="BLR1914 PROTEIN"/>
    <property type="match status" value="1"/>
</dbReference>
<evidence type="ECO:0000313" key="2">
    <source>
        <dbReference type="EMBL" id="AOJ08177.1"/>
    </source>
</evidence>
<evidence type="ECO:0000259" key="1">
    <source>
        <dbReference type="Pfam" id="PF13586"/>
    </source>
</evidence>
<gene>
    <name evidence="2" type="ORF">WS71_08600</name>
</gene>
<feature type="domain" description="Transposase DDE" evidence="1">
    <location>
        <begin position="36"/>
        <end position="114"/>
    </location>
</feature>
<name>A0A1B4FWW6_9BURK</name>
<protein>
    <submittedName>
        <fullName evidence="2">Transposase</fullName>
    </submittedName>
</protein>
<dbReference type="PANTHER" id="PTHR30007">
    <property type="entry name" value="PHP DOMAIN PROTEIN"/>
    <property type="match status" value="1"/>
</dbReference>
<dbReference type="EMBL" id="CP013388">
    <property type="protein sequence ID" value="AOJ08177.1"/>
    <property type="molecule type" value="Genomic_DNA"/>
</dbReference>
<evidence type="ECO:0000313" key="3">
    <source>
        <dbReference type="Proteomes" id="UP000067711"/>
    </source>
</evidence>
<accession>A0A1B4FWW6</accession>
<dbReference type="Pfam" id="PF13586">
    <property type="entry name" value="DDE_Tnp_1_2"/>
    <property type="match status" value="1"/>
</dbReference>
<sequence>MTGTNRNDVIHLLPLVEAIPPIRGKWGRPPSKPVIVQADRGYDHDKYRKPLHAAGVATQIACLGKPHGSGLGKTRWVVERTFAWLHNFKRLRIVFERLATIHEAFMKMAACIICWRRLQNAFY</sequence>
<dbReference type="AlphaFoldDB" id="A0A1B4FWW6"/>
<dbReference type="Proteomes" id="UP000067711">
    <property type="component" value="Chromosome 2"/>
</dbReference>
<organism evidence="2 3">
    <name type="scientific">Burkholderia mayonis</name>
    <dbReference type="NCBI Taxonomy" id="1385591"/>
    <lineage>
        <taxon>Bacteria</taxon>
        <taxon>Pseudomonadati</taxon>
        <taxon>Pseudomonadota</taxon>
        <taxon>Betaproteobacteria</taxon>
        <taxon>Burkholderiales</taxon>
        <taxon>Burkholderiaceae</taxon>
        <taxon>Burkholderia</taxon>
        <taxon>pseudomallei group</taxon>
    </lineage>
</organism>
<dbReference type="InterPro" id="IPR025668">
    <property type="entry name" value="Tnp_DDE_dom"/>
</dbReference>